<dbReference type="SUPFAM" id="SSF47473">
    <property type="entry name" value="EF-hand"/>
    <property type="match status" value="1"/>
</dbReference>
<dbReference type="PROSITE" id="PS50222">
    <property type="entry name" value="EF_HAND_2"/>
    <property type="match status" value="1"/>
</dbReference>
<dbReference type="EMBL" id="SNXY01000010">
    <property type="protein sequence ID" value="TDP82678.1"/>
    <property type="molecule type" value="Genomic_DNA"/>
</dbReference>
<dbReference type="InterPro" id="IPR002048">
    <property type="entry name" value="EF_hand_dom"/>
</dbReference>
<dbReference type="GO" id="GO:0005509">
    <property type="term" value="F:calcium ion binding"/>
    <property type="evidence" value="ECO:0007669"/>
    <property type="project" value="InterPro"/>
</dbReference>
<gene>
    <name evidence="3" type="ORF">EDD54_3948</name>
</gene>
<protein>
    <submittedName>
        <fullName evidence="3">EF hand domain-containing protein</fullName>
    </submittedName>
</protein>
<name>A0A4V3CVJ2_9HYPH</name>
<dbReference type="AlphaFoldDB" id="A0A4V3CVJ2"/>
<proteinExistence type="predicted"/>
<evidence type="ECO:0000259" key="2">
    <source>
        <dbReference type="PROSITE" id="PS50222"/>
    </source>
</evidence>
<dbReference type="OrthoDB" id="6053359at2"/>
<dbReference type="Pfam" id="PF13202">
    <property type="entry name" value="EF-hand_5"/>
    <property type="match status" value="2"/>
</dbReference>
<evidence type="ECO:0000313" key="4">
    <source>
        <dbReference type="Proteomes" id="UP000294547"/>
    </source>
</evidence>
<accession>A0A4V3CVJ2</accession>
<keyword evidence="4" id="KW-1185">Reference proteome</keyword>
<evidence type="ECO:0000313" key="3">
    <source>
        <dbReference type="EMBL" id="TDP82678.1"/>
    </source>
</evidence>
<dbReference type="RefSeq" id="WP_126541809.1">
    <property type="nucleotide sequence ID" value="NZ_BSPM01000007.1"/>
</dbReference>
<feature type="signal peptide" evidence="1">
    <location>
        <begin position="1"/>
        <end position="26"/>
    </location>
</feature>
<dbReference type="InterPro" id="IPR018247">
    <property type="entry name" value="EF_Hand_1_Ca_BS"/>
</dbReference>
<sequence>MSYRFPIAALATLVATLALAPTAAVAADGRFARMFRAADTDGDGRVTRAEFLTARAAGFDRLDRDGDGIVDRGGATGRLVARRVAAMDADGDGLVTRAEFEAAPTPGFDRADGNGDGAVDAAELARLRE</sequence>
<dbReference type="Pfam" id="PF00036">
    <property type="entry name" value="EF-hand_1"/>
    <property type="match status" value="1"/>
</dbReference>
<feature type="chain" id="PRO_5020766003" evidence="1">
    <location>
        <begin position="27"/>
        <end position="129"/>
    </location>
</feature>
<dbReference type="InterPro" id="IPR011992">
    <property type="entry name" value="EF-hand-dom_pair"/>
</dbReference>
<comment type="caution">
    <text evidence="3">The sequence shown here is derived from an EMBL/GenBank/DDBJ whole genome shotgun (WGS) entry which is preliminary data.</text>
</comment>
<dbReference type="PROSITE" id="PS00018">
    <property type="entry name" value="EF_HAND_1"/>
    <property type="match status" value="3"/>
</dbReference>
<keyword evidence="1" id="KW-0732">Signal</keyword>
<organism evidence="3 4">
    <name type="scientific">Oharaeibacter diazotrophicus</name>
    <dbReference type="NCBI Taxonomy" id="1920512"/>
    <lineage>
        <taxon>Bacteria</taxon>
        <taxon>Pseudomonadati</taxon>
        <taxon>Pseudomonadota</taxon>
        <taxon>Alphaproteobacteria</taxon>
        <taxon>Hyphomicrobiales</taxon>
        <taxon>Pleomorphomonadaceae</taxon>
        <taxon>Oharaeibacter</taxon>
    </lineage>
</organism>
<feature type="domain" description="EF-hand" evidence="2">
    <location>
        <begin position="26"/>
        <end position="61"/>
    </location>
</feature>
<evidence type="ECO:0000256" key="1">
    <source>
        <dbReference type="SAM" id="SignalP"/>
    </source>
</evidence>
<dbReference type="Proteomes" id="UP000294547">
    <property type="component" value="Unassembled WGS sequence"/>
</dbReference>
<dbReference type="Gene3D" id="1.10.238.10">
    <property type="entry name" value="EF-hand"/>
    <property type="match status" value="2"/>
</dbReference>
<reference evidence="3 4" key="1">
    <citation type="submission" date="2019-03" db="EMBL/GenBank/DDBJ databases">
        <title>Genomic Encyclopedia of Type Strains, Phase IV (KMG-IV): sequencing the most valuable type-strain genomes for metagenomic binning, comparative biology and taxonomic classification.</title>
        <authorList>
            <person name="Goeker M."/>
        </authorList>
    </citation>
    <scope>NUCLEOTIDE SEQUENCE [LARGE SCALE GENOMIC DNA]</scope>
    <source>
        <strain evidence="3 4">DSM 102969</strain>
    </source>
</reference>